<protein>
    <submittedName>
        <fullName evidence="2">AAA family ATPase</fullName>
    </submittedName>
</protein>
<evidence type="ECO:0000313" key="2">
    <source>
        <dbReference type="EMBL" id="MZR14337.1"/>
    </source>
</evidence>
<gene>
    <name evidence="2" type="ORF">GQE99_15060</name>
</gene>
<dbReference type="SUPFAM" id="SSF52540">
    <property type="entry name" value="P-loop containing nucleoside triphosphate hydrolases"/>
    <property type="match status" value="1"/>
</dbReference>
<dbReference type="SMART" id="SM00382">
    <property type="entry name" value="AAA"/>
    <property type="match status" value="1"/>
</dbReference>
<dbReference type="GO" id="GO:0005524">
    <property type="term" value="F:ATP binding"/>
    <property type="evidence" value="ECO:0007669"/>
    <property type="project" value="InterPro"/>
</dbReference>
<evidence type="ECO:0000259" key="1">
    <source>
        <dbReference type="SMART" id="SM00382"/>
    </source>
</evidence>
<dbReference type="GO" id="GO:0016887">
    <property type="term" value="F:ATP hydrolysis activity"/>
    <property type="evidence" value="ECO:0007669"/>
    <property type="project" value="InterPro"/>
</dbReference>
<comment type="caution">
    <text evidence="2">The sequence shown here is derived from an EMBL/GenBank/DDBJ whole genome shotgun (WGS) entry which is preliminary data.</text>
</comment>
<dbReference type="AlphaFoldDB" id="A0A845M8T7"/>
<dbReference type="RefSeq" id="WP_161352466.1">
    <property type="nucleotide sequence ID" value="NZ_WTUX01000019.1"/>
</dbReference>
<dbReference type="InterPro" id="IPR027417">
    <property type="entry name" value="P-loop_NTPase"/>
</dbReference>
<dbReference type="PANTHER" id="PTHR32182:SF22">
    <property type="entry name" value="ATP-DEPENDENT ENDONUCLEASE, OLD FAMILY-RELATED"/>
    <property type="match status" value="1"/>
</dbReference>
<dbReference type="Proteomes" id="UP000467322">
    <property type="component" value="Unassembled WGS sequence"/>
</dbReference>
<dbReference type="EMBL" id="WTUX01000019">
    <property type="protein sequence ID" value="MZR14337.1"/>
    <property type="molecule type" value="Genomic_DNA"/>
</dbReference>
<dbReference type="PANTHER" id="PTHR32182">
    <property type="entry name" value="DNA REPLICATION AND REPAIR PROTEIN RECF"/>
    <property type="match status" value="1"/>
</dbReference>
<organism evidence="2 3">
    <name type="scientific">Maritimibacter harenae</name>
    <dbReference type="NCBI Taxonomy" id="2606218"/>
    <lineage>
        <taxon>Bacteria</taxon>
        <taxon>Pseudomonadati</taxon>
        <taxon>Pseudomonadota</taxon>
        <taxon>Alphaproteobacteria</taxon>
        <taxon>Rhodobacterales</taxon>
        <taxon>Roseobacteraceae</taxon>
        <taxon>Maritimibacter</taxon>
    </lineage>
</organism>
<name>A0A845M8T7_9RHOB</name>
<dbReference type="GO" id="GO:0000731">
    <property type="term" value="P:DNA synthesis involved in DNA repair"/>
    <property type="evidence" value="ECO:0007669"/>
    <property type="project" value="TreeGrafter"/>
</dbReference>
<sequence length="516" mass="56901">MVELTFPNAEGEIHTLSLEAGKALYILGPNGSGKSTLLFQWARRRENTKLIPGNREVIFPESAVSITAEQAVVETRNERNTISSANSRTSSGHHNSQRWLKAMLFRLKAREDFSNAEYVRQDQAGNEEMKKKLLEEMPLKLINEAFRAASLPISFKWDQDSVLKVNKSGVDGTYDFNEMSDGERAAFIIATQAILAEEGNAILVDEPERHLHRAISAPLLSHLRELRPDLAWVVATHDVSLPRADPLGSVLLLYGKEPNGWRSEFIANVWQLAPAVSEAIYGAREKVIFVEGETSSLDLPIYSAVYTNFTVLAAGSCRDVVNSTSGLRSMDQLHHMEARGLVDRDNLPNAEQLIAKGVHPITFYAIESVYYHPEVIDNIRELSGSEASLEVLCDAACAAISDEDMKRLAKDAAYKAFAARISSAVPSFSDFDVEAQDLGVTANPSQIYEGKLGYFQELVANGNWTGIIESFKIKSLKSPKRISDGLGYKSPEAYETVVRRRLGSGPINRLAGALSA</sequence>
<dbReference type="Gene3D" id="3.40.50.300">
    <property type="entry name" value="P-loop containing nucleotide triphosphate hydrolases"/>
    <property type="match status" value="1"/>
</dbReference>
<accession>A0A845M8T7</accession>
<dbReference type="InterPro" id="IPR003959">
    <property type="entry name" value="ATPase_AAA_core"/>
</dbReference>
<dbReference type="GO" id="GO:0006302">
    <property type="term" value="P:double-strand break repair"/>
    <property type="evidence" value="ECO:0007669"/>
    <property type="project" value="TreeGrafter"/>
</dbReference>
<dbReference type="Pfam" id="PF13304">
    <property type="entry name" value="AAA_21"/>
    <property type="match status" value="1"/>
</dbReference>
<reference evidence="2 3" key="1">
    <citation type="submission" date="2019-12" db="EMBL/GenBank/DDBJ databases">
        <title>Maritimibacter sp. nov. sp. isolated from sea sand.</title>
        <authorList>
            <person name="Kim J."/>
            <person name="Jeong S.E."/>
            <person name="Jung H.S."/>
            <person name="Jeon C.O."/>
        </authorList>
    </citation>
    <scope>NUCLEOTIDE SEQUENCE [LARGE SCALE GENOMIC DNA]</scope>
    <source>
        <strain evidence="2 3">DP07</strain>
    </source>
</reference>
<keyword evidence="3" id="KW-1185">Reference proteome</keyword>
<dbReference type="InterPro" id="IPR003593">
    <property type="entry name" value="AAA+_ATPase"/>
</dbReference>
<evidence type="ECO:0000313" key="3">
    <source>
        <dbReference type="Proteomes" id="UP000467322"/>
    </source>
</evidence>
<feature type="domain" description="AAA+ ATPase" evidence="1">
    <location>
        <begin position="20"/>
        <end position="258"/>
    </location>
</feature>
<proteinExistence type="predicted"/>